<dbReference type="PROSITE" id="PS51671">
    <property type="entry name" value="ACT"/>
    <property type="match status" value="1"/>
</dbReference>
<evidence type="ECO:0000256" key="1">
    <source>
        <dbReference type="PIRNR" id="PIRNR028103"/>
    </source>
</evidence>
<dbReference type="eggNOG" id="COG2716">
    <property type="taxonomic scope" value="Bacteria"/>
</dbReference>
<keyword evidence="1" id="KW-0678">Repressor</keyword>
<dbReference type="KEGG" id="saga:M5M_04195"/>
<name>K4KGD8_SIMAS</name>
<protein>
    <recommendedName>
        <fullName evidence="1">Glycine cleavage system transcriptional repressor</fullName>
    </recommendedName>
</protein>
<feature type="domain" description="ACT" evidence="2">
    <location>
        <begin position="92"/>
        <end position="175"/>
    </location>
</feature>
<dbReference type="Proteomes" id="UP000000466">
    <property type="component" value="Chromosome"/>
</dbReference>
<organism evidence="3 4">
    <name type="scientific">Simiduia agarivorans (strain DSM 21679 / JCM 13881 / BCRC 17597 / SA1)</name>
    <dbReference type="NCBI Taxonomy" id="1117647"/>
    <lineage>
        <taxon>Bacteria</taxon>
        <taxon>Pseudomonadati</taxon>
        <taxon>Pseudomonadota</taxon>
        <taxon>Gammaproteobacteria</taxon>
        <taxon>Cellvibrionales</taxon>
        <taxon>Cellvibrionaceae</taxon>
        <taxon>Simiduia</taxon>
    </lineage>
</organism>
<dbReference type="HOGENOM" id="CLU_095322_2_1_6"/>
<evidence type="ECO:0000259" key="2">
    <source>
        <dbReference type="PROSITE" id="PS51671"/>
    </source>
</evidence>
<dbReference type="InterPro" id="IPR045865">
    <property type="entry name" value="ACT-like_dom_sf"/>
</dbReference>
<dbReference type="AlphaFoldDB" id="K4KGD8"/>
<dbReference type="PANTHER" id="PTHR34875:SF6">
    <property type="entry name" value="UPF0237 PROTEIN MJ1558"/>
    <property type="match status" value="1"/>
</dbReference>
<dbReference type="STRING" id="1117647.M5M_04195"/>
<dbReference type="InterPro" id="IPR050990">
    <property type="entry name" value="UPF0237/GcvR_regulator"/>
</dbReference>
<keyword evidence="1" id="KW-0963">Cytoplasm</keyword>
<dbReference type="Pfam" id="PF13740">
    <property type="entry name" value="ACT_6"/>
    <property type="match status" value="1"/>
</dbReference>
<reference evidence="3 4" key="1">
    <citation type="journal article" date="2013" name="Genome Announc.">
        <title>Complete genome sequence of Simiduia agarivorans SA1(T), a marine bacterium able to degrade a variety of polysaccharides.</title>
        <authorList>
            <person name="Lin S.Y."/>
            <person name="Shieh W.Y."/>
            <person name="Chen J.S."/>
            <person name="Tang S.L."/>
        </authorList>
    </citation>
    <scope>NUCLEOTIDE SEQUENCE [LARGE SCALE GENOMIC DNA]</scope>
    <source>
        <strain evidence="4">DSM 21679 / JCM 13881 / BCRC 17597 / SA1</strain>
    </source>
</reference>
<dbReference type="EMBL" id="CP003746">
    <property type="protein sequence ID" value="AFU98046.1"/>
    <property type="molecule type" value="Genomic_DNA"/>
</dbReference>
<keyword evidence="1" id="KW-0804">Transcription</keyword>
<dbReference type="PIRSF" id="PIRSF028103">
    <property type="entry name" value="GcvR"/>
    <property type="match status" value="1"/>
</dbReference>
<dbReference type="GO" id="GO:0005737">
    <property type="term" value="C:cytoplasm"/>
    <property type="evidence" value="ECO:0007669"/>
    <property type="project" value="UniProtKB-SubCell"/>
</dbReference>
<dbReference type="OrthoDB" id="12860at2"/>
<dbReference type="Gene3D" id="3.30.70.260">
    <property type="match status" value="2"/>
</dbReference>
<dbReference type="SUPFAM" id="SSF55021">
    <property type="entry name" value="ACT-like"/>
    <property type="match status" value="2"/>
</dbReference>
<dbReference type="CDD" id="cd04869">
    <property type="entry name" value="ACT_GcvR_2"/>
    <property type="match status" value="1"/>
</dbReference>
<dbReference type="PANTHER" id="PTHR34875">
    <property type="entry name" value="UPF0237 PROTEIN MJ1558"/>
    <property type="match status" value="1"/>
</dbReference>
<dbReference type="InterPro" id="IPR002912">
    <property type="entry name" value="ACT_dom"/>
</dbReference>
<comment type="subcellular location">
    <subcellularLocation>
        <location evidence="1">Cytoplasm</location>
    </subcellularLocation>
</comment>
<keyword evidence="4" id="KW-1185">Reference proteome</keyword>
<dbReference type="Pfam" id="PF13291">
    <property type="entry name" value="ACT_4"/>
    <property type="match status" value="1"/>
</dbReference>
<accession>K4KGD8</accession>
<sequence>MKRQLIITVIAKDKPGIVETLAKVVSARDGNWEESRMVSLAGKFSGLLLVSVGSEQLDALQADLAALNQQGIKTLVDVAEEAPVTEAMRLVSISLVGADRPGIVREVAKALSSRNINVEELNTDYSSMPWSGEPMFQVHAALQVPADSDLDELQDTFDQIADELAVDIELEQPDVALTH</sequence>
<dbReference type="GO" id="GO:0006355">
    <property type="term" value="P:regulation of DNA-templated transcription"/>
    <property type="evidence" value="ECO:0007669"/>
    <property type="project" value="UniProtKB-UniRule"/>
</dbReference>
<evidence type="ECO:0000313" key="3">
    <source>
        <dbReference type="EMBL" id="AFU98046.1"/>
    </source>
</evidence>
<proteinExistence type="predicted"/>
<gene>
    <name evidence="3" type="ordered locus">M5M_04195</name>
</gene>
<evidence type="ECO:0000313" key="4">
    <source>
        <dbReference type="Proteomes" id="UP000000466"/>
    </source>
</evidence>
<dbReference type="InterPro" id="IPR016867">
    <property type="entry name" value="GcvR"/>
</dbReference>
<dbReference type="RefSeq" id="WP_015046219.1">
    <property type="nucleotide sequence ID" value="NC_018868.3"/>
</dbReference>